<feature type="compositionally biased region" description="Polar residues" evidence="6">
    <location>
        <begin position="7"/>
        <end position="20"/>
    </location>
</feature>
<dbReference type="Proteomes" id="UP000292423">
    <property type="component" value="Unassembled WGS sequence"/>
</dbReference>
<feature type="transmembrane region" description="Helical" evidence="7">
    <location>
        <begin position="78"/>
        <end position="97"/>
    </location>
</feature>
<keyword evidence="3 7" id="KW-0812">Transmembrane</keyword>
<evidence type="ECO:0000256" key="3">
    <source>
        <dbReference type="ARBA" id="ARBA00022692"/>
    </source>
</evidence>
<dbReference type="EMBL" id="SHKX01000010">
    <property type="protein sequence ID" value="RZU47474.1"/>
    <property type="molecule type" value="Genomic_DNA"/>
</dbReference>
<sequence>MAKKSRSNQSPDLTPVTTTPPARPELAGMRVRLAAVVYDALLIVALNAIVIGLIVGFVTPSEVAATKQATVLPAHIRHFVLFPAMLLTTWSFYGYFWRKAGQTLGMQTWRIRVTRPDGSLLGWDDAFGRCAAAVILPAFCGLASLPFHNTAASALSLMLGFIGNYAWAKLKGRGMAWHDQLSGTVVIRVPKEHSPKRSALGWFSRD</sequence>
<evidence type="ECO:0000256" key="4">
    <source>
        <dbReference type="ARBA" id="ARBA00022989"/>
    </source>
</evidence>
<evidence type="ECO:0000256" key="7">
    <source>
        <dbReference type="SAM" id="Phobius"/>
    </source>
</evidence>
<gene>
    <name evidence="9" type="ORF">EV700_0437</name>
</gene>
<evidence type="ECO:0000256" key="1">
    <source>
        <dbReference type="ARBA" id="ARBA00004651"/>
    </source>
</evidence>
<reference evidence="9 10" key="1">
    <citation type="submission" date="2019-02" db="EMBL/GenBank/DDBJ databases">
        <title>Genomic Encyclopedia of Type Strains, Phase IV (KMG-IV): sequencing the most valuable type-strain genomes for metagenomic binning, comparative biology and taxonomic classification.</title>
        <authorList>
            <person name="Goeker M."/>
        </authorList>
    </citation>
    <scope>NUCLEOTIDE SEQUENCE [LARGE SCALE GENOMIC DNA]</scope>
    <source>
        <strain evidence="9 10">DSM 105135</strain>
    </source>
</reference>
<accession>A0A4Q7ZBD7</accession>
<keyword evidence="4 7" id="KW-1133">Transmembrane helix</keyword>
<protein>
    <submittedName>
        <fullName evidence="9">Putative RDD family membrane protein YckC</fullName>
    </submittedName>
</protein>
<feature type="domain" description="RDD" evidence="8">
    <location>
        <begin position="27"/>
        <end position="182"/>
    </location>
</feature>
<dbReference type="InterPro" id="IPR010432">
    <property type="entry name" value="RDD"/>
</dbReference>
<feature type="transmembrane region" description="Helical" evidence="7">
    <location>
        <begin position="33"/>
        <end position="58"/>
    </location>
</feature>
<keyword evidence="2" id="KW-1003">Cell membrane</keyword>
<keyword evidence="10" id="KW-1185">Reference proteome</keyword>
<evidence type="ECO:0000313" key="9">
    <source>
        <dbReference type="EMBL" id="RZU47474.1"/>
    </source>
</evidence>
<comment type="caution">
    <text evidence="9">The sequence shown here is derived from an EMBL/GenBank/DDBJ whole genome shotgun (WGS) entry which is preliminary data.</text>
</comment>
<name>A0A4Q7ZBD7_9GAMM</name>
<dbReference type="PANTHER" id="PTHR36115:SF10">
    <property type="entry name" value="RDD DOMAIN-CONTAINING PROTEIN"/>
    <property type="match status" value="1"/>
</dbReference>
<evidence type="ECO:0000256" key="5">
    <source>
        <dbReference type="ARBA" id="ARBA00023136"/>
    </source>
</evidence>
<organism evidence="9 10">
    <name type="scientific">Fluviicoccus keumensis</name>
    <dbReference type="NCBI Taxonomy" id="1435465"/>
    <lineage>
        <taxon>Bacteria</taxon>
        <taxon>Pseudomonadati</taxon>
        <taxon>Pseudomonadota</taxon>
        <taxon>Gammaproteobacteria</taxon>
        <taxon>Moraxellales</taxon>
        <taxon>Moraxellaceae</taxon>
        <taxon>Fluviicoccus</taxon>
    </lineage>
</organism>
<evidence type="ECO:0000259" key="8">
    <source>
        <dbReference type="Pfam" id="PF06271"/>
    </source>
</evidence>
<keyword evidence="5 7" id="KW-0472">Membrane</keyword>
<comment type="subcellular location">
    <subcellularLocation>
        <location evidence="1">Cell membrane</location>
        <topology evidence="1">Multi-pass membrane protein</topology>
    </subcellularLocation>
</comment>
<dbReference type="AlphaFoldDB" id="A0A4Q7ZBD7"/>
<evidence type="ECO:0000256" key="6">
    <source>
        <dbReference type="SAM" id="MobiDB-lite"/>
    </source>
</evidence>
<dbReference type="PANTHER" id="PTHR36115">
    <property type="entry name" value="PROLINE-RICH ANTIGEN HOMOLOG-RELATED"/>
    <property type="match status" value="1"/>
</dbReference>
<proteinExistence type="predicted"/>
<dbReference type="Pfam" id="PF06271">
    <property type="entry name" value="RDD"/>
    <property type="match status" value="1"/>
</dbReference>
<dbReference type="InterPro" id="IPR051791">
    <property type="entry name" value="Pra-immunoreactive"/>
</dbReference>
<feature type="region of interest" description="Disordered" evidence="6">
    <location>
        <begin position="1"/>
        <end position="21"/>
    </location>
</feature>
<evidence type="ECO:0000256" key="2">
    <source>
        <dbReference type="ARBA" id="ARBA00022475"/>
    </source>
</evidence>
<evidence type="ECO:0000313" key="10">
    <source>
        <dbReference type="Proteomes" id="UP000292423"/>
    </source>
</evidence>
<dbReference type="GO" id="GO:0005886">
    <property type="term" value="C:plasma membrane"/>
    <property type="evidence" value="ECO:0007669"/>
    <property type="project" value="UniProtKB-SubCell"/>
</dbReference>